<gene>
    <name evidence="1" type="ORF">SAMN04489800_3520</name>
</gene>
<organism evidence="1 2">
    <name type="scientific">Pseudomonas deceptionensis</name>
    <dbReference type="NCBI Taxonomy" id="882211"/>
    <lineage>
        <taxon>Bacteria</taxon>
        <taxon>Pseudomonadati</taxon>
        <taxon>Pseudomonadota</taxon>
        <taxon>Gammaproteobacteria</taxon>
        <taxon>Pseudomonadales</taxon>
        <taxon>Pseudomonadaceae</taxon>
        <taxon>Pseudomonas</taxon>
    </lineage>
</organism>
<keyword evidence="1" id="KW-0560">Oxidoreductase</keyword>
<keyword evidence="2" id="KW-1185">Reference proteome</keyword>
<reference evidence="1" key="1">
    <citation type="submission" date="2016-10" db="EMBL/GenBank/DDBJ databases">
        <authorList>
            <person name="Varghese N."/>
            <person name="Submissions S."/>
        </authorList>
    </citation>
    <scope>NUCLEOTIDE SEQUENCE [LARGE SCALE GENOMIC DNA]</scope>
    <source>
        <strain evidence="1">LMG 25555</strain>
    </source>
</reference>
<dbReference type="GO" id="GO:0001561">
    <property type="term" value="P:fatty acid alpha-oxidation"/>
    <property type="evidence" value="ECO:0007669"/>
    <property type="project" value="InterPro"/>
</dbReference>
<keyword evidence="1" id="KW-0223">Dioxygenase</keyword>
<name>A0A0J6J329_PSEDM</name>
<accession>A0A0J6J329</accession>
<dbReference type="PANTHER" id="PTHR21308">
    <property type="entry name" value="PHYTANOYL-COA ALPHA-HYDROXYLASE"/>
    <property type="match status" value="1"/>
</dbReference>
<dbReference type="Gene3D" id="2.60.120.620">
    <property type="entry name" value="q2cbj1_9rhob like domain"/>
    <property type="match status" value="1"/>
</dbReference>
<sequence length="386" mass="42868">MTPLAAFVRADTVALADFAALCEQTVDPADYPHSNAVQRKVVIYHADTLRQALASDPTALKNELHHLFRHGPGVMVVRAAYSDPGVIDRHSRVLAAILAQEAQQGQAADHFAKAGANGRLWNSLQKTALHSPDSFIEYYANPLLGLIAESWLGPHFQITAQVNVVNPGGQAQQPHRDYHLGFQTVDEVERFPLPLQVMSQYLTLQGAIAHTDMPLETGPTLLLPFSQQYDLGYLAWRHEAFNDYFQQYAVQLALNKGDLLFFNPALFHAAGSNITADRQRMANLLQISSAFGKPMESLDRDRMMQALYPALLKRLQQDELDDQGLASVIATAADGYSFPTNLDSDPPLHGMAPKTGQQLMLQALTERWPYPVFEQQVSLMRSKRQA</sequence>
<dbReference type="InterPro" id="IPR047128">
    <property type="entry name" value="PhyH"/>
</dbReference>
<dbReference type="PATRIC" id="fig|882211.3.peg.3977"/>
<dbReference type="GO" id="GO:0048244">
    <property type="term" value="F:phytanoyl-CoA dioxygenase activity"/>
    <property type="evidence" value="ECO:0007669"/>
    <property type="project" value="InterPro"/>
</dbReference>
<dbReference type="Pfam" id="PF05721">
    <property type="entry name" value="PhyH"/>
    <property type="match status" value="1"/>
</dbReference>
<evidence type="ECO:0000313" key="1">
    <source>
        <dbReference type="EMBL" id="SEF00524.1"/>
    </source>
</evidence>
<dbReference type="AlphaFoldDB" id="A0A0J6J329"/>
<dbReference type="Proteomes" id="UP000183613">
    <property type="component" value="Unassembled WGS sequence"/>
</dbReference>
<dbReference type="OrthoDB" id="3562306at2"/>
<evidence type="ECO:0000313" key="2">
    <source>
        <dbReference type="Proteomes" id="UP000183613"/>
    </source>
</evidence>
<dbReference type="SUPFAM" id="SSF51197">
    <property type="entry name" value="Clavaminate synthase-like"/>
    <property type="match status" value="1"/>
</dbReference>
<dbReference type="InterPro" id="IPR008775">
    <property type="entry name" value="Phytyl_CoA_dOase-like"/>
</dbReference>
<dbReference type="EMBL" id="FNUD01000002">
    <property type="protein sequence ID" value="SEF00524.1"/>
    <property type="molecule type" value="Genomic_DNA"/>
</dbReference>
<proteinExistence type="predicted"/>
<dbReference type="PANTHER" id="PTHR21308:SF8">
    <property type="entry name" value="PHYTANOYL-COA DIOXYGENASE FAMILY PROTEIN (AFU_ORTHOLOGUE AFUA_2G09620)"/>
    <property type="match status" value="1"/>
</dbReference>
<comment type="caution">
    <text evidence="1">The sequence shown here is derived from an EMBL/GenBank/DDBJ whole genome shotgun (WGS) entry which is preliminary data.</text>
</comment>
<dbReference type="RefSeq" id="WP_048361595.1">
    <property type="nucleotide sequence ID" value="NZ_FNUD01000002.1"/>
</dbReference>
<protein>
    <submittedName>
        <fullName evidence="1">Ectoine hydroxylase-related dioxygenase, phytanoyl-CoA dioxygenase (PhyH) family</fullName>
    </submittedName>
</protein>